<dbReference type="Gene3D" id="2.60.120.10">
    <property type="entry name" value="Jelly Rolls"/>
    <property type="match status" value="1"/>
</dbReference>
<dbReference type="Proteomes" id="UP000031368">
    <property type="component" value="Plasmid pRgalR602c"/>
</dbReference>
<keyword evidence="2" id="KW-1185">Reference proteome</keyword>
<dbReference type="SUPFAM" id="SSF51182">
    <property type="entry name" value="RmlC-like cupins"/>
    <property type="match status" value="1"/>
</dbReference>
<dbReference type="RefSeq" id="WP_040115855.1">
    <property type="nucleotide sequence ID" value="NZ_CP006880.1"/>
</dbReference>
<dbReference type="KEGG" id="rga:RGR602_PC01674"/>
<organism evidence="1 2">
    <name type="scientific">Rhizobium gallicum bv. gallicum R602sp</name>
    <dbReference type="NCBI Taxonomy" id="1041138"/>
    <lineage>
        <taxon>Bacteria</taxon>
        <taxon>Pseudomonadati</taxon>
        <taxon>Pseudomonadota</taxon>
        <taxon>Alphaproteobacteria</taxon>
        <taxon>Hyphomicrobiales</taxon>
        <taxon>Rhizobiaceae</taxon>
        <taxon>Rhizobium/Agrobacterium group</taxon>
        <taxon>Rhizobium</taxon>
    </lineage>
</organism>
<dbReference type="GO" id="GO:0047869">
    <property type="term" value="F:dimethylpropiothetin dethiomethylase activity"/>
    <property type="evidence" value="ECO:0007669"/>
    <property type="project" value="InterPro"/>
</dbReference>
<accession>A0A0B4XGE4</accession>
<proteinExistence type="predicted"/>
<evidence type="ECO:0008006" key="3">
    <source>
        <dbReference type="Google" id="ProtNLM"/>
    </source>
</evidence>
<keyword evidence="1" id="KW-0614">Plasmid</keyword>
<reference evidence="1 2" key="1">
    <citation type="submission" date="2013-11" db="EMBL/GenBank/DDBJ databases">
        <title>Complete genome sequence of Rhizobium gallicum bv. gallicum R602.</title>
        <authorList>
            <person name="Bustos P."/>
            <person name="Santamaria R.I."/>
            <person name="Lozano L."/>
            <person name="Acosta J.L."/>
            <person name="Ormeno-Orrillo E."/>
            <person name="Rogel M.A."/>
            <person name="Romero D."/>
            <person name="Cevallos M.A."/>
            <person name="Martinez-Romero E."/>
            <person name="Gonzalez V."/>
        </authorList>
    </citation>
    <scope>NUCLEOTIDE SEQUENCE [LARGE SCALE GENOMIC DNA]</scope>
    <source>
        <strain evidence="1 2">R602</strain>
        <plasmid evidence="1 2">pRgalR602c</plasmid>
    </source>
</reference>
<protein>
    <recommendedName>
        <fullName evidence="3">Cupin 2 domain-containing protein</fullName>
    </recommendedName>
</protein>
<dbReference type="AlphaFoldDB" id="A0A0B4XGE4"/>
<dbReference type="Pfam" id="PF16867">
    <property type="entry name" value="DMSP_lyase"/>
    <property type="match status" value="1"/>
</dbReference>
<dbReference type="InterPro" id="IPR014710">
    <property type="entry name" value="RmlC-like_jellyroll"/>
</dbReference>
<dbReference type="InterPro" id="IPR011051">
    <property type="entry name" value="RmlC_Cupin_sf"/>
</dbReference>
<sequence>MSQAPTPLKRSADLLLNDDSAPIRRQVSVLGGGFRPRALQEVLNAIGDVLLSSQAPVMASYIAGKIYQRLEKRGVARRIDTATPLKPEHFDRALSNLHASLPRFAGGATGLAELNEQLSWRSGRTGPFASLRFEQSHAHAIVVGPHGLEERSDVRLGLTLMAPYSRFPDHVQFHSRVFLLLSGGEVCLDDSNWFRATAGTVFFNEAGKKFAMRCTAEPLLAVWCHVEDTAL</sequence>
<dbReference type="EMBL" id="CP006880">
    <property type="protein sequence ID" value="AJD45698.1"/>
    <property type="molecule type" value="Genomic_DNA"/>
</dbReference>
<evidence type="ECO:0000313" key="1">
    <source>
        <dbReference type="EMBL" id="AJD45698.1"/>
    </source>
</evidence>
<dbReference type="HOGENOM" id="CLU_107154_0_0_5"/>
<geneLocation type="plasmid" evidence="1 2">
    <name>pRgalR602c</name>
</geneLocation>
<gene>
    <name evidence="1" type="ORF">RGR602_PC01674</name>
</gene>
<evidence type="ECO:0000313" key="2">
    <source>
        <dbReference type="Proteomes" id="UP000031368"/>
    </source>
</evidence>
<dbReference type="InterPro" id="IPR031723">
    <property type="entry name" value="DMSP_lyase"/>
</dbReference>
<name>A0A0B4XGE4_9HYPH</name>